<feature type="binding site" evidence="13">
    <location>
        <position position="75"/>
    </location>
    <ligand>
        <name>(2R)-3-phosphoglycerate</name>
        <dbReference type="ChEBI" id="CHEBI:58272"/>
    </ligand>
</feature>
<dbReference type="Proteomes" id="UP000005084">
    <property type="component" value="Unassembled WGS sequence"/>
</dbReference>
<evidence type="ECO:0000256" key="11">
    <source>
        <dbReference type="ARBA" id="ARBA00023152"/>
    </source>
</evidence>
<sequence length="441" mass="46574">MTKHRIQSVDECGVLFRNACNMQSGKIGHFDVRFVKERIFMKTLKDLGDLKGKRVLVRADFNVPLDGTTITDDGRIKAALPTIKTLREEGAKVILMAHLGRPKGKVVPELSLAPVAARLGELLGANVPLAKDTYGEDAQAKVAAMNDGDVVLLENVRFNPEETSKDADERAAYAKKIAALGEAFVSDGFGVVHRAQGSNYDVAADLPAAAGLLVEKEVKALSKATENPERPFTVVLGGSKVSDKLGVIENLLDKANRLVIGGGMVFTFLKAKGYEVGTSLLEEDQLEKVKGYIETAEKNGVELVLPTDVVVNAGFPAGDTPVAPEVVAADAIPADKMGLDIGPESQKLFHDKIVDSKTVVWNGPMGVFEVPEFAAGTKAVAQGLVDATAVGAFTIVGGGDSASAVRNLGFPEDGFSHISTGGGASLEFLEGKELPGLKVLE</sequence>
<keyword evidence="12" id="KW-0963">Cytoplasm</keyword>
<feature type="binding site" evidence="12">
    <location>
        <position position="75"/>
    </location>
    <ligand>
        <name>substrate</name>
    </ligand>
</feature>
<evidence type="ECO:0000256" key="12">
    <source>
        <dbReference type="HAMAP-Rule" id="MF_00145"/>
    </source>
</evidence>
<dbReference type="FunFam" id="3.40.50.1260:FF:000006">
    <property type="entry name" value="Phosphoglycerate kinase"/>
    <property type="match status" value="1"/>
</dbReference>
<dbReference type="GO" id="GO:0043531">
    <property type="term" value="F:ADP binding"/>
    <property type="evidence" value="ECO:0007669"/>
    <property type="project" value="TreeGrafter"/>
</dbReference>
<dbReference type="GO" id="GO:0006094">
    <property type="term" value="P:gluconeogenesis"/>
    <property type="evidence" value="ECO:0007669"/>
    <property type="project" value="TreeGrafter"/>
</dbReference>
<feature type="binding site" evidence="12 14">
    <location>
        <position position="369"/>
    </location>
    <ligand>
        <name>ATP</name>
        <dbReference type="ChEBI" id="CHEBI:30616"/>
    </ligand>
</feature>
<evidence type="ECO:0000256" key="8">
    <source>
        <dbReference type="ARBA" id="ARBA00022741"/>
    </source>
</evidence>
<evidence type="ECO:0000256" key="6">
    <source>
        <dbReference type="ARBA" id="ARBA00016471"/>
    </source>
</evidence>
<keyword evidence="10 12" id="KW-0067">ATP-binding</keyword>
<comment type="similarity">
    <text evidence="3 12 15">Belongs to the phosphoglycerate kinase family.</text>
</comment>
<comment type="pathway">
    <text evidence="2 12">Carbohydrate degradation; glycolysis; pyruvate from D-glyceraldehyde 3-phosphate: step 2/5.</text>
</comment>
<dbReference type="GO" id="GO:0005524">
    <property type="term" value="F:ATP binding"/>
    <property type="evidence" value="ECO:0007669"/>
    <property type="project" value="UniProtKB-KW"/>
</dbReference>
<feature type="binding site" evidence="12 14">
    <location>
        <position position="244"/>
    </location>
    <ligand>
        <name>ATP</name>
        <dbReference type="ChEBI" id="CHEBI:30616"/>
    </ligand>
</feature>
<proteinExistence type="inferred from homology"/>
<dbReference type="InterPro" id="IPR001576">
    <property type="entry name" value="Phosphoglycerate_kinase"/>
</dbReference>
<dbReference type="PANTHER" id="PTHR11406">
    <property type="entry name" value="PHOSPHOGLYCERATE KINASE"/>
    <property type="match status" value="1"/>
</dbReference>
<dbReference type="CDD" id="cd00318">
    <property type="entry name" value="Phosphoglycerate_kinase"/>
    <property type="match status" value="1"/>
</dbReference>
<accession>C5ECI4</accession>
<dbReference type="EC" id="2.7.2.3" evidence="5 12"/>
<dbReference type="AlphaFoldDB" id="C5ECI4"/>
<feature type="binding site" evidence="12 14">
    <location>
        <position position="338"/>
    </location>
    <ligand>
        <name>ATP</name>
        <dbReference type="ChEBI" id="CHEBI:30616"/>
    </ligand>
</feature>
<evidence type="ECO:0000256" key="1">
    <source>
        <dbReference type="ARBA" id="ARBA00000642"/>
    </source>
</evidence>
<dbReference type="PIRSF" id="PIRSF000724">
    <property type="entry name" value="Pgk"/>
    <property type="match status" value="1"/>
</dbReference>
<evidence type="ECO:0000256" key="9">
    <source>
        <dbReference type="ARBA" id="ARBA00022777"/>
    </source>
</evidence>
<dbReference type="Pfam" id="PF00162">
    <property type="entry name" value="PGK"/>
    <property type="match status" value="1"/>
</dbReference>
<reference evidence="16" key="1">
    <citation type="submission" date="2008-08" db="EMBL/GenBank/DDBJ databases">
        <title>Annotation of Bifidobacterium longum subsp. infantis CCUG 52486.</title>
        <authorList>
            <consortium name="The Broad Institute Genome Sequencing Platform"/>
            <person name="Gougoulias C."/>
            <person name="Tuohy K.M."/>
            <person name="Gibson G.R."/>
            <person name="Ward D."/>
            <person name="Mehta T."/>
            <person name="Young S."/>
            <person name="Jaffe D."/>
            <person name="Gnerre S."/>
            <person name="Berlin A."/>
            <person name="Heiman D."/>
            <person name="Hepburn T."/>
            <person name="Shea T."/>
            <person name="Sykes S."/>
            <person name="Alvarado L."/>
            <person name="Kodira C."/>
            <person name="Borodovsky M."/>
            <person name="Lander E."/>
            <person name="Galagan J."/>
            <person name="Nusbaum C."/>
            <person name="Birren B."/>
        </authorList>
    </citation>
    <scope>NUCLEOTIDE SEQUENCE [LARGE SCALE GENOMIC DNA]</scope>
    <source>
        <strain evidence="16">CCUG 52486</strain>
    </source>
</reference>
<evidence type="ECO:0000313" key="16">
    <source>
        <dbReference type="EMBL" id="EEQ55728.1"/>
    </source>
</evidence>
<dbReference type="PANTHER" id="PTHR11406:SF23">
    <property type="entry name" value="PHOSPHOGLYCERATE KINASE 1, CHLOROPLASTIC-RELATED"/>
    <property type="match status" value="1"/>
</dbReference>
<dbReference type="InterPro" id="IPR015824">
    <property type="entry name" value="Phosphoglycerate_kinase_N"/>
</dbReference>
<feature type="binding site" evidence="12">
    <location>
        <position position="157"/>
    </location>
    <ligand>
        <name>substrate</name>
    </ligand>
</feature>
<dbReference type="FunFam" id="3.40.50.1260:FF:000003">
    <property type="entry name" value="Phosphoglycerate kinase"/>
    <property type="match status" value="1"/>
</dbReference>
<dbReference type="InterPro" id="IPR036043">
    <property type="entry name" value="Phosphoglycerate_kinase_sf"/>
</dbReference>
<comment type="subunit">
    <text evidence="4 12">Monomer.</text>
</comment>
<evidence type="ECO:0000256" key="5">
    <source>
        <dbReference type="ARBA" id="ARBA00013061"/>
    </source>
</evidence>
<evidence type="ECO:0000256" key="7">
    <source>
        <dbReference type="ARBA" id="ARBA00022679"/>
    </source>
</evidence>
<feature type="binding site" evidence="13">
    <location>
        <position position="194"/>
    </location>
    <ligand>
        <name>(2R)-3-phosphoglycerate</name>
        <dbReference type="ChEBI" id="CHEBI:58272"/>
    </ligand>
</feature>
<keyword evidence="8 12" id="KW-0547">Nucleotide-binding</keyword>
<feature type="binding site" evidence="12 13">
    <location>
        <begin position="98"/>
        <end position="101"/>
    </location>
    <ligand>
        <name>substrate</name>
    </ligand>
</feature>
<dbReference type="GO" id="GO:0004618">
    <property type="term" value="F:phosphoglycerate kinase activity"/>
    <property type="evidence" value="ECO:0007669"/>
    <property type="project" value="UniProtKB-UniRule"/>
</dbReference>
<dbReference type="GO" id="GO:0005829">
    <property type="term" value="C:cytosol"/>
    <property type="evidence" value="ECO:0007669"/>
    <property type="project" value="TreeGrafter"/>
</dbReference>
<feature type="binding site" evidence="13">
    <location>
        <position position="157"/>
    </location>
    <ligand>
        <name>(2R)-3-phosphoglycerate</name>
        <dbReference type="ChEBI" id="CHEBI:58272"/>
    </ligand>
</feature>
<gene>
    <name evidence="12 16" type="primary">pgk</name>
    <name evidence="16" type="ORF">BLIG_01466</name>
</gene>
<dbReference type="Gene3D" id="3.40.50.1260">
    <property type="entry name" value="Phosphoglycerate kinase, N-terminal domain"/>
    <property type="match status" value="2"/>
</dbReference>
<evidence type="ECO:0000256" key="2">
    <source>
        <dbReference type="ARBA" id="ARBA00004838"/>
    </source>
</evidence>
<comment type="subcellular location">
    <subcellularLocation>
        <location evidence="12">Cytoplasm</location>
    </subcellularLocation>
</comment>
<dbReference type="HOGENOM" id="CLU_025427_0_2_11"/>
<dbReference type="PRINTS" id="PR00477">
    <property type="entry name" value="PHGLYCKINASE"/>
</dbReference>
<evidence type="ECO:0000256" key="13">
    <source>
        <dbReference type="PIRSR" id="PIRSR000724-1"/>
    </source>
</evidence>
<dbReference type="EMBL" id="DS990241">
    <property type="protein sequence ID" value="EEQ55728.1"/>
    <property type="molecule type" value="Genomic_DNA"/>
</dbReference>
<dbReference type="UniPathway" id="UPA00109">
    <property type="reaction ID" value="UER00185"/>
</dbReference>
<feature type="binding site" evidence="12">
    <location>
        <position position="194"/>
    </location>
    <ligand>
        <name>substrate</name>
    </ligand>
</feature>
<dbReference type="InterPro" id="IPR015911">
    <property type="entry name" value="Phosphoglycerate_kinase_CS"/>
</dbReference>
<feature type="binding site" evidence="12 14">
    <location>
        <begin position="398"/>
        <end position="401"/>
    </location>
    <ligand>
        <name>ATP</name>
        <dbReference type="ChEBI" id="CHEBI:30616"/>
    </ligand>
</feature>
<feature type="binding site" evidence="12 13">
    <location>
        <begin position="60"/>
        <end position="62"/>
    </location>
    <ligand>
        <name>substrate</name>
    </ligand>
</feature>
<protein>
    <recommendedName>
        <fullName evidence="6 12">Phosphoglycerate kinase</fullName>
        <ecNumber evidence="5 12">2.7.2.3</ecNumber>
    </recommendedName>
</protein>
<evidence type="ECO:0000256" key="15">
    <source>
        <dbReference type="RuleBase" id="RU000532"/>
    </source>
</evidence>
<evidence type="ECO:0000256" key="4">
    <source>
        <dbReference type="ARBA" id="ARBA00011245"/>
    </source>
</evidence>
<organism evidence="16">
    <name type="scientific">Bifidobacterium longum subsp. infantis CCUG 52486</name>
    <dbReference type="NCBI Taxonomy" id="537937"/>
    <lineage>
        <taxon>Bacteria</taxon>
        <taxon>Bacillati</taxon>
        <taxon>Actinomycetota</taxon>
        <taxon>Actinomycetes</taxon>
        <taxon>Bifidobacteriales</taxon>
        <taxon>Bifidobacteriaceae</taxon>
        <taxon>Bifidobacterium</taxon>
    </lineage>
</organism>
<dbReference type="PROSITE" id="PS00111">
    <property type="entry name" value="PGLYCERATE_KINASE"/>
    <property type="match status" value="1"/>
</dbReference>
<evidence type="ECO:0000256" key="10">
    <source>
        <dbReference type="ARBA" id="ARBA00022840"/>
    </source>
</evidence>
<evidence type="ECO:0000256" key="3">
    <source>
        <dbReference type="ARBA" id="ARBA00008982"/>
    </source>
</evidence>
<keyword evidence="9 12" id="KW-0418">Kinase</keyword>
<comment type="catalytic activity">
    <reaction evidence="1 12 15">
        <text>(2R)-3-phosphoglycerate + ATP = (2R)-3-phospho-glyceroyl phosphate + ADP</text>
        <dbReference type="Rhea" id="RHEA:14801"/>
        <dbReference type="ChEBI" id="CHEBI:30616"/>
        <dbReference type="ChEBI" id="CHEBI:57604"/>
        <dbReference type="ChEBI" id="CHEBI:58272"/>
        <dbReference type="ChEBI" id="CHEBI:456216"/>
        <dbReference type="EC" id="2.7.2.3"/>
    </reaction>
</comment>
<dbReference type="GO" id="GO:0006096">
    <property type="term" value="P:glycolytic process"/>
    <property type="evidence" value="ECO:0007669"/>
    <property type="project" value="UniProtKB-UniRule"/>
</dbReference>
<name>C5ECI4_BIFLI</name>
<evidence type="ECO:0000256" key="14">
    <source>
        <dbReference type="PIRSR" id="PIRSR000724-2"/>
    </source>
</evidence>
<dbReference type="SUPFAM" id="SSF53748">
    <property type="entry name" value="Phosphoglycerate kinase"/>
    <property type="match status" value="1"/>
</dbReference>
<dbReference type="HAMAP" id="MF_00145">
    <property type="entry name" value="Phosphoglyc_kinase"/>
    <property type="match status" value="1"/>
</dbReference>
<keyword evidence="11 12" id="KW-0324">Glycolysis</keyword>
<keyword evidence="7 12" id="KW-0808">Transferase</keyword>